<evidence type="ECO:0000256" key="1">
    <source>
        <dbReference type="SAM" id="MobiDB-lite"/>
    </source>
</evidence>
<sequence length="190" mass="22170">MWFKNLINFRQERYETLTQAMDRYRLFSVGAKVNMHDNTFLIGHFISRLHTVKFQEMVQAIVKKNLPSLVSTSSNITGESIYSTRNLPIPLPKEWNVLESILIKEMANLESALLNILKDKKKEDNTKKLDEQDDNANTKKRKMVHQSEHKNQKVSKTSVEFQQEIADLKKQDLNISKENMANKLVVQLDH</sequence>
<proteinExistence type="predicted"/>
<name>A0A9P6WV55_RHIOR</name>
<evidence type="ECO:0000313" key="3">
    <source>
        <dbReference type="Proteomes" id="UP000716291"/>
    </source>
</evidence>
<evidence type="ECO:0000313" key="2">
    <source>
        <dbReference type="EMBL" id="KAG1292585.1"/>
    </source>
</evidence>
<reference evidence="2" key="1">
    <citation type="journal article" date="2020" name="Microb. Genom.">
        <title>Genetic diversity of clinical and environmental Mucorales isolates obtained from an investigation of mucormycosis cases among solid organ transplant recipients.</title>
        <authorList>
            <person name="Nguyen M.H."/>
            <person name="Kaul D."/>
            <person name="Muto C."/>
            <person name="Cheng S.J."/>
            <person name="Richter R.A."/>
            <person name="Bruno V.M."/>
            <person name="Liu G."/>
            <person name="Beyhan S."/>
            <person name="Sundermann A.J."/>
            <person name="Mounaud S."/>
            <person name="Pasculle A.W."/>
            <person name="Nierman W.C."/>
            <person name="Driscoll E."/>
            <person name="Cumbie R."/>
            <person name="Clancy C.J."/>
            <person name="Dupont C.L."/>
        </authorList>
    </citation>
    <scope>NUCLEOTIDE SEQUENCE</scope>
    <source>
        <strain evidence="2">GL11</strain>
    </source>
</reference>
<accession>A0A9P6WV55</accession>
<comment type="caution">
    <text evidence="2">The sequence shown here is derived from an EMBL/GenBank/DDBJ whole genome shotgun (WGS) entry which is preliminary data.</text>
</comment>
<protein>
    <submittedName>
        <fullName evidence="2">Uncharacterized protein</fullName>
    </submittedName>
</protein>
<keyword evidence="3" id="KW-1185">Reference proteome</keyword>
<organism evidence="2 3">
    <name type="scientific">Rhizopus oryzae</name>
    <name type="common">Mucormycosis agent</name>
    <name type="synonym">Rhizopus arrhizus var. delemar</name>
    <dbReference type="NCBI Taxonomy" id="64495"/>
    <lineage>
        <taxon>Eukaryota</taxon>
        <taxon>Fungi</taxon>
        <taxon>Fungi incertae sedis</taxon>
        <taxon>Mucoromycota</taxon>
        <taxon>Mucoromycotina</taxon>
        <taxon>Mucoromycetes</taxon>
        <taxon>Mucorales</taxon>
        <taxon>Mucorineae</taxon>
        <taxon>Rhizopodaceae</taxon>
        <taxon>Rhizopus</taxon>
    </lineage>
</organism>
<dbReference type="EMBL" id="JAANQT010006028">
    <property type="protein sequence ID" value="KAG1292585.1"/>
    <property type="molecule type" value="Genomic_DNA"/>
</dbReference>
<gene>
    <name evidence="2" type="ORF">G6F64_013650</name>
</gene>
<dbReference type="Proteomes" id="UP000716291">
    <property type="component" value="Unassembled WGS sequence"/>
</dbReference>
<feature type="region of interest" description="Disordered" evidence="1">
    <location>
        <begin position="125"/>
        <end position="157"/>
    </location>
</feature>
<dbReference type="AlphaFoldDB" id="A0A9P6WV55"/>